<dbReference type="InterPro" id="IPR050148">
    <property type="entry name" value="Terpene_synthase-like"/>
</dbReference>
<dbReference type="EMBL" id="JACBKZ010000008">
    <property type="protein sequence ID" value="KAF5943685.1"/>
    <property type="molecule type" value="Genomic_DNA"/>
</dbReference>
<evidence type="ECO:0000313" key="3">
    <source>
        <dbReference type="EMBL" id="KAF5943685.1"/>
    </source>
</evidence>
<feature type="domain" description="Terpene synthase metal-binding" evidence="2">
    <location>
        <begin position="15"/>
        <end position="103"/>
    </location>
</feature>
<organism evidence="3 4">
    <name type="scientific">Camellia sinensis</name>
    <name type="common">Tea plant</name>
    <name type="synonym">Thea sinensis</name>
    <dbReference type="NCBI Taxonomy" id="4442"/>
    <lineage>
        <taxon>Eukaryota</taxon>
        <taxon>Viridiplantae</taxon>
        <taxon>Streptophyta</taxon>
        <taxon>Embryophyta</taxon>
        <taxon>Tracheophyta</taxon>
        <taxon>Spermatophyta</taxon>
        <taxon>Magnoliopsida</taxon>
        <taxon>eudicotyledons</taxon>
        <taxon>Gunneridae</taxon>
        <taxon>Pentapetalae</taxon>
        <taxon>asterids</taxon>
        <taxon>Ericales</taxon>
        <taxon>Theaceae</taxon>
        <taxon>Camellia</taxon>
    </lineage>
</organism>
<dbReference type="AlphaFoldDB" id="A0A7J7GU03"/>
<dbReference type="PANTHER" id="PTHR31225:SF94">
    <property type="entry name" value="ALPHA-FARNESENE SYNTHASE"/>
    <property type="match status" value="1"/>
</dbReference>
<reference evidence="3 4" key="2">
    <citation type="submission" date="2020-07" db="EMBL/GenBank/DDBJ databases">
        <title>Genome assembly of wild tea tree DASZ reveals pedigree and selection history of tea varieties.</title>
        <authorList>
            <person name="Zhang W."/>
        </authorList>
    </citation>
    <scope>NUCLEOTIDE SEQUENCE [LARGE SCALE GENOMIC DNA]</scope>
    <source>
        <strain evidence="4">cv. G240</strain>
        <tissue evidence="3">Leaf</tissue>
    </source>
</reference>
<dbReference type="GO" id="GO:0016114">
    <property type="term" value="P:terpenoid biosynthetic process"/>
    <property type="evidence" value="ECO:0007669"/>
    <property type="project" value="InterPro"/>
</dbReference>
<dbReference type="PANTHER" id="PTHR31225">
    <property type="entry name" value="OS04G0344100 PROTEIN-RELATED"/>
    <property type="match status" value="1"/>
</dbReference>
<dbReference type="SUPFAM" id="SSF48576">
    <property type="entry name" value="Terpenoid synthases"/>
    <property type="match status" value="1"/>
</dbReference>
<gene>
    <name evidence="3" type="ORF">HYC85_017762</name>
</gene>
<dbReference type="InterPro" id="IPR005630">
    <property type="entry name" value="Terpene_synthase_metal-bd"/>
</dbReference>
<evidence type="ECO:0000256" key="1">
    <source>
        <dbReference type="ARBA" id="ARBA00022723"/>
    </source>
</evidence>
<protein>
    <recommendedName>
        <fullName evidence="2">Terpene synthase metal-binding domain-containing protein</fullName>
    </recommendedName>
</protein>
<evidence type="ECO:0000259" key="2">
    <source>
        <dbReference type="Pfam" id="PF03936"/>
    </source>
</evidence>
<dbReference type="GO" id="GO:0010333">
    <property type="term" value="F:terpene synthase activity"/>
    <property type="evidence" value="ECO:0007669"/>
    <property type="project" value="InterPro"/>
</dbReference>
<sequence>MWKSYFGKIFLIEANRWVDFCKALLVEARWYNKGYTPTLDEYLENGWVSSSGPILSQHAFFSVMEETTREELVNLLAKSDDLVHCTSMIIRLCNDLGTSANKFKAGPEIVKV</sequence>
<keyword evidence="1" id="KW-0479">Metal-binding</keyword>
<dbReference type="GO" id="GO:0000287">
    <property type="term" value="F:magnesium ion binding"/>
    <property type="evidence" value="ECO:0007669"/>
    <property type="project" value="InterPro"/>
</dbReference>
<proteinExistence type="predicted"/>
<name>A0A7J7GU03_CAMSI</name>
<dbReference type="Pfam" id="PF03936">
    <property type="entry name" value="Terpene_synth_C"/>
    <property type="match status" value="1"/>
</dbReference>
<dbReference type="InterPro" id="IPR008949">
    <property type="entry name" value="Isoprenoid_synthase_dom_sf"/>
</dbReference>
<evidence type="ECO:0000313" key="4">
    <source>
        <dbReference type="Proteomes" id="UP000593564"/>
    </source>
</evidence>
<dbReference type="Proteomes" id="UP000593564">
    <property type="component" value="Unassembled WGS sequence"/>
</dbReference>
<reference evidence="4" key="1">
    <citation type="journal article" date="2020" name="Nat. Commun.">
        <title>Genome assembly of wild tea tree DASZ reveals pedigree and selection history of tea varieties.</title>
        <authorList>
            <person name="Zhang W."/>
            <person name="Zhang Y."/>
            <person name="Qiu H."/>
            <person name="Guo Y."/>
            <person name="Wan H."/>
            <person name="Zhang X."/>
            <person name="Scossa F."/>
            <person name="Alseekh S."/>
            <person name="Zhang Q."/>
            <person name="Wang P."/>
            <person name="Xu L."/>
            <person name="Schmidt M.H."/>
            <person name="Jia X."/>
            <person name="Li D."/>
            <person name="Zhu A."/>
            <person name="Guo F."/>
            <person name="Chen W."/>
            <person name="Ni D."/>
            <person name="Usadel B."/>
            <person name="Fernie A.R."/>
            <person name="Wen W."/>
        </authorList>
    </citation>
    <scope>NUCLEOTIDE SEQUENCE [LARGE SCALE GENOMIC DNA]</scope>
    <source>
        <strain evidence="4">cv. G240</strain>
    </source>
</reference>
<dbReference type="Gene3D" id="1.10.600.10">
    <property type="entry name" value="Farnesyl Diphosphate Synthase"/>
    <property type="match status" value="1"/>
</dbReference>
<keyword evidence="4" id="KW-1185">Reference proteome</keyword>
<comment type="caution">
    <text evidence="3">The sequence shown here is derived from an EMBL/GenBank/DDBJ whole genome shotgun (WGS) entry which is preliminary data.</text>
</comment>
<accession>A0A7J7GU03</accession>